<dbReference type="InterPro" id="IPR051135">
    <property type="entry name" value="Gal/GlcNAc/GalNAc_ST"/>
</dbReference>
<organism evidence="1 2">
    <name type="scientific">Allocatelliglobosispora scoriae</name>
    <dbReference type="NCBI Taxonomy" id="643052"/>
    <lineage>
        <taxon>Bacteria</taxon>
        <taxon>Bacillati</taxon>
        <taxon>Actinomycetota</taxon>
        <taxon>Actinomycetes</taxon>
        <taxon>Micromonosporales</taxon>
        <taxon>Micromonosporaceae</taxon>
        <taxon>Allocatelliglobosispora</taxon>
    </lineage>
</organism>
<dbReference type="PANTHER" id="PTHR10704:SF71">
    <property type="entry name" value="CARBOHYDRATE SULFOTRANSFERASE 1-LIKE"/>
    <property type="match status" value="1"/>
</dbReference>
<dbReference type="Pfam" id="PF13469">
    <property type="entry name" value="Sulfotransfer_3"/>
    <property type="match status" value="1"/>
</dbReference>
<dbReference type="EMBL" id="JACHMN010000002">
    <property type="protein sequence ID" value="MBB5871597.1"/>
    <property type="molecule type" value="Genomic_DNA"/>
</dbReference>
<comment type="caution">
    <text evidence="1">The sequence shown here is derived from an EMBL/GenBank/DDBJ whole genome shotgun (WGS) entry which is preliminary data.</text>
</comment>
<dbReference type="RefSeq" id="WP_184839772.1">
    <property type="nucleotide sequence ID" value="NZ_JACHMN010000002.1"/>
</dbReference>
<dbReference type="PANTHER" id="PTHR10704">
    <property type="entry name" value="CARBOHYDRATE SULFOTRANSFERASE"/>
    <property type="match status" value="1"/>
</dbReference>
<accession>A0A841BRB5</accession>
<dbReference type="GO" id="GO:0001517">
    <property type="term" value="F:N-acetylglucosamine 6-O-sulfotransferase activity"/>
    <property type="evidence" value="ECO:0007669"/>
    <property type="project" value="TreeGrafter"/>
</dbReference>
<dbReference type="InterPro" id="IPR027417">
    <property type="entry name" value="P-loop_NTPase"/>
</dbReference>
<dbReference type="GO" id="GO:0006044">
    <property type="term" value="P:N-acetylglucosamine metabolic process"/>
    <property type="evidence" value="ECO:0007669"/>
    <property type="project" value="TreeGrafter"/>
</dbReference>
<reference evidence="1 2" key="1">
    <citation type="submission" date="2020-08" db="EMBL/GenBank/DDBJ databases">
        <title>Sequencing the genomes of 1000 actinobacteria strains.</title>
        <authorList>
            <person name="Klenk H.-P."/>
        </authorList>
    </citation>
    <scope>NUCLEOTIDE SEQUENCE [LARGE SCALE GENOMIC DNA]</scope>
    <source>
        <strain evidence="1 2">DSM 45362</strain>
    </source>
</reference>
<dbReference type="GO" id="GO:0006790">
    <property type="term" value="P:sulfur compound metabolic process"/>
    <property type="evidence" value="ECO:0007669"/>
    <property type="project" value="TreeGrafter"/>
</dbReference>
<protein>
    <recommendedName>
        <fullName evidence="3">Sulfotransferase</fullName>
    </recommendedName>
</protein>
<proteinExistence type="predicted"/>
<dbReference type="Gene3D" id="3.40.50.300">
    <property type="entry name" value="P-loop containing nucleotide triphosphate hydrolases"/>
    <property type="match status" value="1"/>
</dbReference>
<gene>
    <name evidence="1" type="ORF">F4553_004976</name>
</gene>
<evidence type="ECO:0000313" key="2">
    <source>
        <dbReference type="Proteomes" id="UP000587527"/>
    </source>
</evidence>
<keyword evidence="2" id="KW-1185">Reference proteome</keyword>
<dbReference type="Proteomes" id="UP000587527">
    <property type="component" value="Unassembled WGS sequence"/>
</dbReference>
<evidence type="ECO:0000313" key="1">
    <source>
        <dbReference type="EMBL" id="MBB5871597.1"/>
    </source>
</evidence>
<sequence>MTRVIFLGGLGRSGTTLIERVLGQLPGVCALGEVVHLWQRDLRDDERCGCGEHFSACDFWERVGIAAFGGWHRVDVHRVLALRDLVERTRHIPRLASRSPRAHVELIREYADYYKRIYLGAARVAGASVVIDSSKHSALAHVLRYADLDLRVVHVVRDARGVAYSWTKQVRRPETDHAEEMTRYTPSRSALLWLAHNSAFGLLRRRGVPVRRLRYEEFIADPVAAIRRLAGFAGLDPSMMDLTWLGERHVDLGVSHSAAGNPMRFATGRIDLRQDNAWTTKLPPRQRAVVSAVCSPMLRAYGYPVFSPSSPPASSPVASQSQERS</sequence>
<dbReference type="AlphaFoldDB" id="A0A841BRB5"/>
<name>A0A841BRB5_9ACTN</name>
<evidence type="ECO:0008006" key="3">
    <source>
        <dbReference type="Google" id="ProtNLM"/>
    </source>
</evidence>
<dbReference type="SUPFAM" id="SSF52540">
    <property type="entry name" value="P-loop containing nucleoside triphosphate hydrolases"/>
    <property type="match status" value="1"/>
</dbReference>